<dbReference type="InterPro" id="IPR032701">
    <property type="entry name" value="Prok-E2_B_dom"/>
</dbReference>
<dbReference type="Pfam" id="PF14461">
    <property type="entry name" value="Prok-E2_B"/>
    <property type="match status" value="1"/>
</dbReference>
<dbReference type="SUPFAM" id="SSF69572">
    <property type="entry name" value="Activating enzymes of the ubiquitin-like proteins"/>
    <property type="match status" value="1"/>
</dbReference>
<dbReference type="GO" id="GO:0008641">
    <property type="term" value="F:ubiquitin-like modifier activating enzyme activity"/>
    <property type="evidence" value="ECO:0007669"/>
    <property type="project" value="InterPro"/>
</dbReference>
<keyword evidence="4" id="KW-1185">Reference proteome</keyword>
<dbReference type="PANTHER" id="PTHR43267">
    <property type="entry name" value="TRNA THREONYLCARBAMOYLADENOSINE DEHYDRATASE"/>
    <property type="match status" value="1"/>
</dbReference>
<comment type="caution">
    <text evidence="3">The sequence shown here is derived from an EMBL/GenBank/DDBJ whole genome shotgun (WGS) entry which is preliminary data.</text>
</comment>
<dbReference type="RefSeq" id="WP_111417828.1">
    <property type="nucleotide sequence ID" value="NZ_NPEX01000018.1"/>
</dbReference>
<name>A0A327L4I4_9BRAD</name>
<protein>
    <submittedName>
        <fullName evidence="3">Uncharacterized protein</fullName>
    </submittedName>
</protein>
<dbReference type="InterPro" id="IPR045886">
    <property type="entry name" value="ThiF/MoeB/HesA"/>
</dbReference>
<sequence length="575" mass="61701">MNLPLDATPVTDSGVFGLDAWFTGLGDEYLGRMPVGSLRPGMVEGWRLRWRGREFEIQVDADFPFSVARLYLVGYSRASAEPHVEKDGKLCLATKAVPGDRLRTVQAALADALQLLKDNEIGKHDDDFRDDFGLYWLSWATRGDLRVQVMPGSGGASKTVVARAVMTDRGLLVFPGKAEAAKVMNNLTGARPKSLKETPVIVIDPLPAPDRYPETAEELWALVEARSNDGVNLLKRLMSNTPMEAFVILAGKSPSGREHYAATYLRRPSDRVGKPLKRRAMRKSIDPSNETARSVFGRFRLDRIVTQRMDAAISRLPEGVQQQLAEAKVIVAGCGALGSGVARMLAQAGVAHLWLVDPEELGWENIRRHELGALAVNTGKAKSLASSIRASLPTISLVEGHLSTFAAFAREHAEVLKAANLVVSCTGDWAADASVENALSQSGQKAVAVYGWMEPHALATHAVLIGNSAAKLADGFSDYGQFRLPVVAGGKPPPAECGGASTPFGAIELAHAQALVARLAIDALRGLASAPVWRTWLADAAAFQEADASVTSGWAAARGQPDEVGGPYEGDWTFP</sequence>
<evidence type="ECO:0000313" key="3">
    <source>
        <dbReference type="EMBL" id="RAI45327.1"/>
    </source>
</evidence>
<gene>
    <name evidence="3" type="ORF">CH341_04425</name>
</gene>
<dbReference type="EMBL" id="NPEX01000018">
    <property type="protein sequence ID" value="RAI45327.1"/>
    <property type="molecule type" value="Genomic_DNA"/>
</dbReference>
<dbReference type="InterPro" id="IPR000594">
    <property type="entry name" value="ThiF_NAD_FAD-bd"/>
</dbReference>
<dbReference type="GO" id="GO:0061503">
    <property type="term" value="F:tRNA threonylcarbamoyladenosine dehydratase"/>
    <property type="evidence" value="ECO:0007669"/>
    <property type="project" value="TreeGrafter"/>
</dbReference>
<dbReference type="OrthoDB" id="891532at2"/>
<dbReference type="GO" id="GO:0061504">
    <property type="term" value="P:cyclic threonylcarbamoyladenosine biosynthetic process"/>
    <property type="evidence" value="ECO:0007669"/>
    <property type="project" value="TreeGrafter"/>
</dbReference>
<accession>A0A327L4I4</accession>
<proteinExistence type="predicted"/>
<evidence type="ECO:0000259" key="2">
    <source>
        <dbReference type="Pfam" id="PF14461"/>
    </source>
</evidence>
<feature type="domain" description="THIF-type NAD/FAD binding fold" evidence="1">
    <location>
        <begin position="312"/>
        <end position="446"/>
    </location>
</feature>
<dbReference type="PANTHER" id="PTHR43267:SF2">
    <property type="entry name" value="TRNA THREONYLCARBAMOYLADENOSINE DEHYDRATASE 1-RELATED"/>
    <property type="match status" value="1"/>
</dbReference>
<evidence type="ECO:0000259" key="1">
    <source>
        <dbReference type="Pfam" id="PF00899"/>
    </source>
</evidence>
<evidence type="ECO:0000313" key="4">
    <source>
        <dbReference type="Proteomes" id="UP000249130"/>
    </source>
</evidence>
<organism evidence="3 4">
    <name type="scientific">Rhodoplanes roseus</name>
    <dbReference type="NCBI Taxonomy" id="29409"/>
    <lineage>
        <taxon>Bacteria</taxon>
        <taxon>Pseudomonadati</taxon>
        <taxon>Pseudomonadota</taxon>
        <taxon>Alphaproteobacteria</taxon>
        <taxon>Hyphomicrobiales</taxon>
        <taxon>Nitrobacteraceae</taxon>
        <taxon>Rhodoplanes</taxon>
    </lineage>
</organism>
<reference evidence="3 4" key="1">
    <citation type="submission" date="2017-07" db="EMBL/GenBank/DDBJ databases">
        <title>Draft Genome Sequences of Select Purple Nonsulfur Bacteria.</title>
        <authorList>
            <person name="Lasarre B."/>
            <person name="Mckinlay J.B."/>
        </authorList>
    </citation>
    <scope>NUCLEOTIDE SEQUENCE [LARGE SCALE GENOMIC DNA]</scope>
    <source>
        <strain evidence="3 4">DSM 5909</strain>
    </source>
</reference>
<dbReference type="Gene3D" id="3.40.50.720">
    <property type="entry name" value="NAD(P)-binding Rossmann-like Domain"/>
    <property type="match status" value="1"/>
</dbReference>
<dbReference type="AlphaFoldDB" id="A0A327L4I4"/>
<feature type="domain" description="Prokaryotic E2 family B" evidence="2">
    <location>
        <begin position="53"/>
        <end position="138"/>
    </location>
</feature>
<dbReference type="Pfam" id="PF00899">
    <property type="entry name" value="ThiF"/>
    <property type="match status" value="1"/>
</dbReference>
<dbReference type="Proteomes" id="UP000249130">
    <property type="component" value="Unassembled WGS sequence"/>
</dbReference>
<dbReference type="InterPro" id="IPR035985">
    <property type="entry name" value="Ubiquitin-activating_enz"/>
</dbReference>